<feature type="transmembrane region" description="Helical" evidence="7">
    <location>
        <begin position="166"/>
        <end position="184"/>
    </location>
</feature>
<evidence type="ECO:0000256" key="6">
    <source>
        <dbReference type="ARBA" id="ARBA00023136"/>
    </source>
</evidence>
<evidence type="ECO:0000259" key="9">
    <source>
        <dbReference type="PROSITE" id="PS50929"/>
    </source>
</evidence>
<keyword evidence="2 7" id="KW-0812">Transmembrane</keyword>
<dbReference type="RefSeq" id="WP_066216115.1">
    <property type="nucleotide sequence ID" value="NZ_FNSN01000003.1"/>
</dbReference>
<keyword evidence="3" id="KW-0547">Nucleotide-binding</keyword>
<evidence type="ECO:0000256" key="5">
    <source>
        <dbReference type="ARBA" id="ARBA00022989"/>
    </source>
</evidence>
<evidence type="ECO:0000256" key="4">
    <source>
        <dbReference type="ARBA" id="ARBA00022840"/>
    </source>
</evidence>
<evidence type="ECO:0000256" key="7">
    <source>
        <dbReference type="SAM" id="Phobius"/>
    </source>
</evidence>
<dbReference type="Pfam" id="PF00005">
    <property type="entry name" value="ABC_tran"/>
    <property type="match status" value="1"/>
</dbReference>
<dbReference type="GO" id="GO:0034040">
    <property type="term" value="F:ATPase-coupled lipid transmembrane transporter activity"/>
    <property type="evidence" value="ECO:0007669"/>
    <property type="project" value="TreeGrafter"/>
</dbReference>
<keyword evidence="6 7" id="KW-0472">Membrane</keyword>
<dbReference type="Gene3D" id="1.20.1560.10">
    <property type="entry name" value="ABC transporter type 1, transmembrane domain"/>
    <property type="match status" value="1"/>
</dbReference>
<feature type="domain" description="ABC transmembrane type-1" evidence="9">
    <location>
        <begin position="28"/>
        <end position="304"/>
    </location>
</feature>
<evidence type="ECO:0000313" key="10">
    <source>
        <dbReference type="EMBL" id="SEB59476.1"/>
    </source>
</evidence>
<comment type="subcellular location">
    <subcellularLocation>
        <location evidence="1">Cell membrane</location>
        <topology evidence="1">Multi-pass membrane protein</topology>
    </subcellularLocation>
</comment>
<feature type="domain" description="ABC transporter" evidence="8">
    <location>
        <begin position="340"/>
        <end position="562"/>
    </location>
</feature>
<dbReference type="SUPFAM" id="SSF52540">
    <property type="entry name" value="P-loop containing nucleoside triphosphate hydrolases"/>
    <property type="match status" value="1"/>
</dbReference>
<name>A0A1H4KMK0_9MICC</name>
<evidence type="ECO:0000256" key="1">
    <source>
        <dbReference type="ARBA" id="ARBA00004651"/>
    </source>
</evidence>
<accession>A0A1H4KMK0</accession>
<gene>
    <name evidence="10" type="ORF">SAMN04489745_0708</name>
</gene>
<feature type="transmembrane region" description="Helical" evidence="7">
    <location>
        <begin position="28"/>
        <end position="54"/>
    </location>
</feature>
<dbReference type="AlphaFoldDB" id="A0A1H4KMK0"/>
<dbReference type="InterPro" id="IPR036640">
    <property type="entry name" value="ABC1_TM_sf"/>
</dbReference>
<evidence type="ECO:0000256" key="2">
    <source>
        <dbReference type="ARBA" id="ARBA00022692"/>
    </source>
</evidence>
<dbReference type="PANTHER" id="PTHR24221">
    <property type="entry name" value="ATP-BINDING CASSETTE SUB-FAMILY B"/>
    <property type="match status" value="1"/>
</dbReference>
<proteinExistence type="predicted"/>
<dbReference type="PANTHER" id="PTHR24221:SF654">
    <property type="entry name" value="ATP-BINDING CASSETTE SUB-FAMILY B MEMBER 6"/>
    <property type="match status" value="1"/>
</dbReference>
<dbReference type="EMBL" id="FNSN01000003">
    <property type="protein sequence ID" value="SEB59476.1"/>
    <property type="molecule type" value="Genomic_DNA"/>
</dbReference>
<protein>
    <submittedName>
        <fullName evidence="10">ABC-type multidrug transport system, ATPase and permease component</fullName>
    </submittedName>
</protein>
<dbReference type="PROSITE" id="PS50929">
    <property type="entry name" value="ABC_TM1F"/>
    <property type="match status" value="1"/>
</dbReference>
<feature type="transmembrane region" description="Helical" evidence="7">
    <location>
        <begin position="136"/>
        <end position="160"/>
    </location>
</feature>
<dbReference type="InterPro" id="IPR003439">
    <property type="entry name" value="ABC_transporter-like_ATP-bd"/>
</dbReference>
<dbReference type="InterPro" id="IPR011527">
    <property type="entry name" value="ABC1_TM_dom"/>
</dbReference>
<dbReference type="SUPFAM" id="SSF90123">
    <property type="entry name" value="ABC transporter transmembrane region"/>
    <property type="match status" value="1"/>
</dbReference>
<dbReference type="InterPro" id="IPR017871">
    <property type="entry name" value="ABC_transporter-like_CS"/>
</dbReference>
<dbReference type="PROSITE" id="PS50893">
    <property type="entry name" value="ABC_TRANSPORTER_2"/>
    <property type="match status" value="1"/>
</dbReference>
<dbReference type="SMART" id="SM00382">
    <property type="entry name" value="AAA"/>
    <property type="match status" value="1"/>
</dbReference>
<dbReference type="InterPro" id="IPR039421">
    <property type="entry name" value="Type_1_exporter"/>
</dbReference>
<dbReference type="Proteomes" id="UP000182652">
    <property type="component" value="Unassembled WGS sequence"/>
</dbReference>
<evidence type="ECO:0000256" key="3">
    <source>
        <dbReference type="ARBA" id="ARBA00022741"/>
    </source>
</evidence>
<dbReference type="STRING" id="156980.SAMN04489745_0708"/>
<dbReference type="Gene3D" id="3.40.50.300">
    <property type="entry name" value="P-loop containing nucleotide triphosphate hydrolases"/>
    <property type="match status" value="1"/>
</dbReference>
<dbReference type="InterPro" id="IPR003593">
    <property type="entry name" value="AAA+_ATPase"/>
</dbReference>
<sequence length="563" mass="58978">MSASSDRGTRRPLLALIPHLTGEWPGMVWTAVVGLLNNLALVTLAVTGSTVVALAVLRHEPAAPGWWLAGVSAVLLRAVLTWHEMDVSHSIAYRILAALRMALFDGFTRGVPSRRRGQHTGKLAATAMGDVEKLEFFYAHTIAQLAGAVVLLGLGFGLLVAQAPGVALSLLGGTLALGLVTVLGGRRTTALGEAVQDARADVSATVVDLLGGTREILGFGLQDRVQAQLARKAAAVDAVQGRLAAALALAGSVRELCVLLTVVSVFLAALGQGTDPLWVPALVAGSLTLLAPVADAAATVTQLQPHRASARRVLDGIGLASEEPPLAEPVGFHPAGPLGLSVRDVRFRHDDGSPPLGPFSLSVRPGELLGLRGRSGAGKTTLARLIVRLWSPDAGTISLHGTEGSRAELRAIPEPEFRRMVTMVEQDTPVFHGTVLDNLRLAVPDVDRAAAEAMLRRVGLPLEGPRWSDGLDTVLGERGTSLSGGERARFCLARALLLKPGLLVLDETTASLDGPSEEGVLDVIRGLREETTVLVVSHRDSTLAVCDRTVTLEPAAVQASAVR</sequence>
<evidence type="ECO:0000313" key="11">
    <source>
        <dbReference type="Proteomes" id="UP000182652"/>
    </source>
</evidence>
<dbReference type="InterPro" id="IPR027417">
    <property type="entry name" value="P-loop_NTPase"/>
</dbReference>
<dbReference type="Pfam" id="PF00664">
    <property type="entry name" value="ABC_membrane"/>
    <property type="match status" value="1"/>
</dbReference>
<dbReference type="PROSITE" id="PS00211">
    <property type="entry name" value="ABC_TRANSPORTER_1"/>
    <property type="match status" value="1"/>
</dbReference>
<evidence type="ECO:0000259" key="8">
    <source>
        <dbReference type="PROSITE" id="PS50893"/>
    </source>
</evidence>
<dbReference type="GO" id="GO:0005886">
    <property type="term" value="C:plasma membrane"/>
    <property type="evidence" value="ECO:0007669"/>
    <property type="project" value="UniProtKB-SubCell"/>
</dbReference>
<dbReference type="GO" id="GO:0005524">
    <property type="term" value="F:ATP binding"/>
    <property type="evidence" value="ECO:0007669"/>
    <property type="project" value="UniProtKB-KW"/>
</dbReference>
<reference evidence="10 11" key="1">
    <citation type="submission" date="2016-10" db="EMBL/GenBank/DDBJ databases">
        <authorList>
            <person name="de Groot N.N."/>
        </authorList>
    </citation>
    <scope>NUCLEOTIDE SEQUENCE [LARGE SCALE GENOMIC DNA]</scope>
    <source>
        <strain evidence="10 11">DSM 10495</strain>
    </source>
</reference>
<dbReference type="GO" id="GO:0016887">
    <property type="term" value="F:ATP hydrolysis activity"/>
    <property type="evidence" value="ECO:0007669"/>
    <property type="project" value="InterPro"/>
</dbReference>
<keyword evidence="5 7" id="KW-1133">Transmembrane helix</keyword>
<organism evidence="10 11">
    <name type="scientific">Arthrobacter woluwensis</name>
    <dbReference type="NCBI Taxonomy" id="156980"/>
    <lineage>
        <taxon>Bacteria</taxon>
        <taxon>Bacillati</taxon>
        <taxon>Actinomycetota</taxon>
        <taxon>Actinomycetes</taxon>
        <taxon>Micrococcales</taxon>
        <taxon>Micrococcaceae</taxon>
        <taxon>Arthrobacter</taxon>
    </lineage>
</organism>
<keyword evidence="4" id="KW-0067">ATP-binding</keyword>
<dbReference type="GO" id="GO:0140359">
    <property type="term" value="F:ABC-type transporter activity"/>
    <property type="evidence" value="ECO:0007669"/>
    <property type="project" value="InterPro"/>
</dbReference>
<keyword evidence="11" id="KW-1185">Reference proteome</keyword>